<keyword evidence="7 8" id="KW-0472">Membrane</keyword>
<evidence type="ECO:0000256" key="3">
    <source>
        <dbReference type="ARBA" id="ARBA00022475"/>
    </source>
</evidence>
<evidence type="ECO:0000256" key="2">
    <source>
        <dbReference type="ARBA" id="ARBA00007776"/>
    </source>
</evidence>
<dbReference type="OrthoDB" id="9796616at2"/>
<comment type="similarity">
    <text evidence="2">Belongs to the MreD family.</text>
</comment>
<evidence type="ECO:0000313" key="12">
    <source>
        <dbReference type="Proteomes" id="UP000585258"/>
    </source>
</evidence>
<dbReference type="GO" id="GO:0005886">
    <property type="term" value="C:plasma membrane"/>
    <property type="evidence" value="ECO:0007669"/>
    <property type="project" value="UniProtKB-SubCell"/>
</dbReference>
<evidence type="ECO:0000256" key="1">
    <source>
        <dbReference type="ARBA" id="ARBA00004651"/>
    </source>
</evidence>
<dbReference type="RefSeq" id="WP_089968507.1">
    <property type="nucleotide sequence ID" value="NZ_CP071376.1"/>
</dbReference>
<dbReference type="STRING" id="94869.SAMN04488529_10488"/>
<reference evidence="9 12" key="2">
    <citation type="submission" date="2020-08" db="EMBL/GenBank/DDBJ databases">
        <title>Clostridia isolated from Swiss meat.</title>
        <authorList>
            <person name="Wambui J."/>
            <person name="Stevens M.J.A."/>
            <person name="Stephan R."/>
        </authorList>
    </citation>
    <scope>NUCLEOTIDE SEQUENCE [LARGE SCALE GENOMIC DNA]</scope>
    <source>
        <strain evidence="9 12">CM001</strain>
    </source>
</reference>
<dbReference type="GeneID" id="65308523"/>
<keyword evidence="3" id="KW-1003">Cell membrane</keyword>
<keyword evidence="4 8" id="KW-0812">Transmembrane</keyword>
<evidence type="ECO:0000256" key="5">
    <source>
        <dbReference type="ARBA" id="ARBA00022960"/>
    </source>
</evidence>
<dbReference type="InterPro" id="IPR017225">
    <property type="entry name" value="Cell_shape_determin_MreD_prd"/>
</dbReference>
<feature type="transmembrane region" description="Helical" evidence="8">
    <location>
        <begin position="33"/>
        <end position="57"/>
    </location>
</feature>
<evidence type="ECO:0000313" key="10">
    <source>
        <dbReference type="EMBL" id="SDP34988.1"/>
    </source>
</evidence>
<evidence type="ECO:0000256" key="6">
    <source>
        <dbReference type="ARBA" id="ARBA00022989"/>
    </source>
</evidence>
<keyword evidence="5" id="KW-0133">Cell shape</keyword>
<reference evidence="10 11" key="1">
    <citation type="submission" date="2016-10" db="EMBL/GenBank/DDBJ databases">
        <authorList>
            <person name="de Groot N.N."/>
        </authorList>
    </citation>
    <scope>NUCLEOTIDE SEQUENCE [LARGE SCALE GENOMIC DNA]</scope>
    <source>
        <strain evidence="10 11">DSM 12272</strain>
    </source>
</reference>
<dbReference type="GO" id="GO:0008360">
    <property type="term" value="P:regulation of cell shape"/>
    <property type="evidence" value="ECO:0007669"/>
    <property type="project" value="UniProtKB-KW"/>
</dbReference>
<dbReference type="NCBIfam" id="TIGR03426">
    <property type="entry name" value="shape_MreD"/>
    <property type="match status" value="1"/>
</dbReference>
<dbReference type="PIRSF" id="PIRSF037497">
    <property type="entry name" value="MreD_Clostridium/Treponema_prd"/>
    <property type="match status" value="1"/>
</dbReference>
<feature type="transmembrane region" description="Helical" evidence="8">
    <location>
        <begin position="6"/>
        <end position="26"/>
    </location>
</feature>
<dbReference type="AlphaFoldDB" id="A0A1H0S183"/>
<dbReference type="EMBL" id="JACKWY010000003">
    <property type="protein sequence ID" value="MBB6714270.1"/>
    <property type="molecule type" value="Genomic_DNA"/>
</dbReference>
<name>A0A1H0S183_9CLOT</name>
<feature type="transmembrane region" description="Helical" evidence="8">
    <location>
        <begin position="63"/>
        <end position="85"/>
    </location>
</feature>
<dbReference type="Proteomes" id="UP000198597">
    <property type="component" value="Unassembled WGS sequence"/>
</dbReference>
<gene>
    <name evidence="9" type="primary">mreD</name>
    <name evidence="9" type="ORF">H7E68_05940</name>
    <name evidence="10" type="ORF">SAMN04488529_10488</name>
</gene>
<evidence type="ECO:0000313" key="11">
    <source>
        <dbReference type="Proteomes" id="UP000198597"/>
    </source>
</evidence>
<dbReference type="Pfam" id="PF04093">
    <property type="entry name" value="MreD"/>
    <property type="match status" value="1"/>
</dbReference>
<keyword evidence="11" id="KW-1185">Reference proteome</keyword>
<keyword evidence="6 8" id="KW-1133">Transmembrane helix</keyword>
<sequence length="163" mass="18291">MKNWVVILVSIILLILDNSLMPFLAIRGAFPSLLFIFAISYSLVKGGTEAVIVGAFSGILQDIFFYNGMGINSLSNLLLCVLAAFVGENIFKNKRLIPVLTMFIVSIIKVGVVYIFIKVNGNDINIRMALLSSVYNAIVLFFGYNFVLKLCDKEYKKSSWRFR</sequence>
<accession>A0A1H0S183</accession>
<dbReference type="InterPro" id="IPR007227">
    <property type="entry name" value="Cell_shape_determining_MreD"/>
</dbReference>
<dbReference type="Proteomes" id="UP000585258">
    <property type="component" value="Unassembled WGS sequence"/>
</dbReference>
<evidence type="ECO:0000256" key="4">
    <source>
        <dbReference type="ARBA" id="ARBA00022692"/>
    </source>
</evidence>
<feature type="transmembrane region" description="Helical" evidence="8">
    <location>
        <begin position="129"/>
        <end position="148"/>
    </location>
</feature>
<evidence type="ECO:0000256" key="8">
    <source>
        <dbReference type="SAM" id="Phobius"/>
    </source>
</evidence>
<protein>
    <submittedName>
        <fullName evidence="10">Rod shape-determining protein MreD</fullName>
    </submittedName>
</protein>
<proteinExistence type="inferred from homology"/>
<comment type="subcellular location">
    <subcellularLocation>
        <location evidence="1">Cell membrane</location>
        <topology evidence="1">Multi-pass membrane protein</topology>
    </subcellularLocation>
</comment>
<evidence type="ECO:0000256" key="7">
    <source>
        <dbReference type="ARBA" id="ARBA00023136"/>
    </source>
</evidence>
<organism evidence="10 11">
    <name type="scientific">Clostridium gasigenes</name>
    <dbReference type="NCBI Taxonomy" id="94869"/>
    <lineage>
        <taxon>Bacteria</taxon>
        <taxon>Bacillati</taxon>
        <taxon>Bacillota</taxon>
        <taxon>Clostridia</taxon>
        <taxon>Eubacteriales</taxon>
        <taxon>Clostridiaceae</taxon>
        <taxon>Clostridium</taxon>
    </lineage>
</organism>
<evidence type="ECO:0000313" key="9">
    <source>
        <dbReference type="EMBL" id="MBB6714270.1"/>
    </source>
</evidence>
<feature type="transmembrane region" description="Helical" evidence="8">
    <location>
        <begin position="97"/>
        <end position="117"/>
    </location>
</feature>
<dbReference type="EMBL" id="FNJM01000004">
    <property type="protein sequence ID" value="SDP34988.1"/>
    <property type="molecule type" value="Genomic_DNA"/>
</dbReference>